<keyword evidence="1" id="KW-1133">Transmembrane helix</keyword>
<dbReference type="InterPro" id="IPR010699">
    <property type="entry name" value="DUF1275"/>
</dbReference>
<dbReference type="AlphaFoldDB" id="A0A645IFL2"/>
<evidence type="ECO:0000313" key="2">
    <source>
        <dbReference type="EMBL" id="MPN50077.1"/>
    </source>
</evidence>
<dbReference type="PANTHER" id="PTHR37314:SF4">
    <property type="entry name" value="UPF0700 TRANSMEMBRANE PROTEIN YOAK"/>
    <property type="match status" value="1"/>
</dbReference>
<keyword evidence="1" id="KW-0812">Transmembrane</keyword>
<feature type="transmembrane region" description="Helical" evidence="1">
    <location>
        <begin position="54"/>
        <end position="73"/>
    </location>
</feature>
<evidence type="ECO:0008006" key="3">
    <source>
        <dbReference type="Google" id="ProtNLM"/>
    </source>
</evidence>
<organism evidence="2">
    <name type="scientific">bioreactor metagenome</name>
    <dbReference type="NCBI Taxonomy" id="1076179"/>
    <lineage>
        <taxon>unclassified sequences</taxon>
        <taxon>metagenomes</taxon>
        <taxon>ecological metagenomes</taxon>
    </lineage>
</organism>
<keyword evidence="1" id="KW-0472">Membrane</keyword>
<feature type="transmembrane region" description="Helical" evidence="1">
    <location>
        <begin position="29"/>
        <end position="48"/>
    </location>
</feature>
<accession>A0A645IFL2</accession>
<comment type="caution">
    <text evidence="2">The sequence shown here is derived from an EMBL/GenBank/DDBJ whole genome shotgun (WGS) entry which is preliminary data.</text>
</comment>
<reference evidence="2" key="1">
    <citation type="submission" date="2019-08" db="EMBL/GenBank/DDBJ databases">
        <authorList>
            <person name="Kucharzyk K."/>
            <person name="Murdoch R.W."/>
            <person name="Higgins S."/>
            <person name="Loffler F."/>
        </authorList>
    </citation>
    <scope>NUCLEOTIDE SEQUENCE</scope>
</reference>
<proteinExistence type="predicted"/>
<dbReference type="EMBL" id="VSSQ01113913">
    <property type="protein sequence ID" value="MPN50077.1"/>
    <property type="molecule type" value="Genomic_DNA"/>
</dbReference>
<gene>
    <name evidence="2" type="ORF">SDC9_197703</name>
</gene>
<dbReference type="PANTHER" id="PTHR37314">
    <property type="entry name" value="SLR0142 PROTEIN"/>
    <property type="match status" value="1"/>
</dbReference>
<sequence>MCTGNLRSASENLWAYCRAKNPADLQNSLRYYGVIVFFVLGAILGAALTRALQVYAIFFACAVLVLVFALLAFEKH</sequence>
<protein>
    <recommendedName>
        <fullName evidence="3">DUF1275 domain-containing protein</fullName>
    </recommendedName>
</protein>
<name>A0A645IFL2_9ZZZZ</name>
<evidence type="ECO:0000256" key="1">
    <source>
        <dbReference type="SAM" id="Phobius"/>
    </source>
</evidence>
<dbReference type="Pfam" id="PF06912">
    <property type="entry name" value="DUF1275"/>
    <property type="match status" value="1"/>
</dbReference>